<comment type="caution">
    <text evidence="2">The sequence shown here is derived from an EMBL/GenBank/DDBJ whole genome shotgun (WGS) entry which is preliminary data.</text>
</comment>
<feature type="compositionally biased region" description="Acidic residues" evidence="1">
    <location>
        <begin position="148"/>
        <end position="178"/>
    </location>
</feature>
<dbReference type="Proteomes" id="UP000466442">
    <property type="component" value="Unassembled WGS sequence"/>
</dbReference>
<feature type="region of interest" description="Disordered" evidence="1">
    <location>
        <begin position="84"/>
        <end position="185"/>
    </location>
</feature>
<protein>
    <submittedName>
        <fullName evidence="2">Uncharacterized protein</fullName>
    </submittedName>
</protein>
<feature type="compositionally biased region" description="Basic and acidic residues" evidence="1">
    <location>
        <begin position="268"/>
        <end position="306"/>
    </location>
</feature>
<name>A0A8S9Y0X1_APOLU</name>
<dbReference type="AlphaFoldDB" id="A0A8S9Y0X1"/>
<dbReference type="EMBL" id="WIXP02000002">
    <property type="protein sequence ID" value="KAF6214178.1"/>
    <property type="molecule type" value="Genomic_DNA"/>
</dbReference>
<proteinExistence type="predicted"/>
<gene>
    <name evidence="2" type="ORF">GE061_008917</name>
</gene>
<feature type="region of interest" description="Disordered" evidence="1">
    <location>
        <begin position="268"/>
        <end position="315"/>
    </location>
</feature>
<dbReference type="OrthoDB" id="71166at2759"/>
<sequence>MEGVKSNCQSVCLLMSYWEENKGLRKCYNNNLPSTSGAKGAPSNIPSPFKIAFYWPEEPKKKIAKRERLPSVVTSESWREYHLNKSRQKNEKLEEAKTKAEERKKRKEEAEEIKKKKLEEKLKKQKEKLTKKPKVSVRRSRRRHSLSSEDEEEWQPSGDSEDEPQQEDFPEPVEEEAEPHELSLEAEVTTRSLNEIAEKGEQPHNLVVAEHPQEESLEHLEEEFQLADSTIQPNVNSENGMLSNDMIIAIIFDLEGLDITHKDYAEIDREDRDEEGKTRETESEDYAERDGEDRDEEGKTREKESEDNIIDGEDSGKKNLKGSFVLATFQKPHGSFNMVCEVVSPDNTFASVFTYDQVTRNAINRFARTSRETTAIRLDQILEILPSLTKFGFGINIKYEFPIPPLTHVILCFLYLLK</sequence>
<reference evidence="2" key="1">
    <citation type="journal article" date="2021" name="Mol. Ecol. Resour.">
        <title>Apolygus lucorum genome provides insights into omnivorousness and mesophyll feeding.</title>
        <authorList>
            <person name="Liu Y."/>
            <person name="Liu H."/>
            <person name="Wang H."/>
            <person name="Huang T."/>
            <person name="Liu B."/>
            <person name="Yang B."/>
            <person name="Yin L."/>
            <person name="Li B."/>
            <person name="Zhang Y."/>
            <person name="Zhang S."/>
            <person name="Jiang F."/>
            <person name="Zhang X."/>
            <person name="Ren Y."/>
            <person name="Wang B."/>
            <person name="Wang S."/>
            <person name="Lu Y."/>
            <person name="Wu K."/>
            <person name="Fan W."/>
            <person name="Wang G."/>
        </authorList>
    </citation>
    <scope>NUCLEOTIDE SEQUENCE</scope>
    <source>
        <strain evidence="2">12Hb</strain>
    </source>
</reference>
<accession>A0A8S9Y0X1</accession>
<feature type="compositionally biased region" description="Basic residues" evidence="1">
    <location>
        <begin position="131"/>
        <end position="145"/>
    </location>
</feature>
<keyword evidence="3" id="KW-1185">Reference proteome</keyword>
<organism evidence="2 3">
    <name type="scientific">Apolygus lucorum</name>
    <name type="common">Small green plant bug</name>
    <name type="synonym">Lygocoris lucorum</name>
    <dbReference type="NCBI Taxonomy" id="248454"/>
    <lineage>
        <taxon>Eukaryota</taxon>
        <taxon>Metazoa</taxon>
        <taxon>Ecdysozoa</taxon>
        <taxon>Arthropoda</taxon>
        <taxon>Hexapoda</taxon>
        <taxon>Insecta</taxon>
        <taxon>Pterygota</taxon>
        <taxon>Neoptera</taxon>
        <taxon>Paraneoptera</taxon>
        <taxon>Hemiptera</taxon>
        <taxon>Heteroptera</taxon>
        <taxon>Panheteroptera</taxon>
        <taxon>Cimicomorpha</taxon>
        <taxon>Miridae</taxon>
        <taxon>Mirini</taxon>
        <taxon>Apolygus</taxon>
    </lineage>
</organism>
<evidence type="ECO:0000256" key="1">
    <source>
        <dbReference type="SAM" id="MobiDB-lite"/>
    </source>
</evidence>
<feature type="compositionally biased region" description="Basic and acidic residues" evidence="1">
    <location>
        <begin position="84"/>
        <end position="130"/>
    </location>
</feature>
<evidence type="ECO:0000313" key="3">
    <source>
        <dbReference type="Proteomes" id="UP000466442"/>
    </source>
</evidence>
<evidence type="ECO:0000313" key="2">
    <source>
        <dbReference type="EMBL" id="KAF6214178.1"/>
    </source>
</evidence>